<evidence type="ECO:0000259" key="1">
    <source>
        <dbReference type="Pfam" id="PF01738"/>
    </source>
</evidence>
<dbReference type="Pfam" id="PF01738">
    <property type="entry name" value="DLH"/>
    <property type="match status" value="1"/>
</dbReference>
<feature type="domain" description="Dienelactone hydrolase" evidence="1">
    <location>
        <begin position="53"/>
        <end position="269"/>
    </location>
</feature>
<evidence type="ECO:0000313" key="2">
    <source>
        <dbReference type="EMBL" id="KAL0950700.1"/>
    </source>
</evidence>
<gene>
    <name evidence="2" type="ORF">HGRIS_007477</name>
</gene>
<protein>
    <recommendedName>
        <fullName evidence="1">Dienelactone hydrolase domain-containing protein</fullName>
    </recommendedName>
</protein>
<reference evidence="3" key="1">
    <citation type="submission" date="2024-06" db="EMBL/GenBank/DDBJ databases">
        <title>Multi-omics analyses provide insights into the biosynthesis of the anticancer antibiotic pleurotin in Hohenbuehelia grisea.</title>
        <authorList>
            <person name="Weaver J.A."/>
            <person name="Alberti F."/>
        </authorList>
    </citation>
    <scope>NUCLEOTIDE SEQUENCE [LARGE SCALE GENOMIC DNA]</scope>
    <source>
        <strain evidence="3">T-177</strain>
    </source>
</reference>
<organism evidence="2 3">
    <name type="scientific">Hohenbuehelia grisea</name>
    <dbReference type="NCBI Taxonomy" id="104357"/>
    <lineage>
        <taxon>Eukaryota</taxon>
        <taxon>Fungi</taxon>
        <taxon>Dikarya</taxon>
        <taxon>Basidiomycota</taxon>
        <taxon>Agaricomycotina</taxon>
        <taxon>Agaricomycetes</taxon>
        <taxon>Agaricomycetidae</taxon>
        <taxon>Agaricales</taxon>
        <taxon>Pleurotineae</taxon>
        <taxon>Pleurotaceae</taxon>
        <taxon>Hohenbuehelia</taxon>
    </lineage>
</organism>
<accession>A0ABR3J5E8</accession>
<dbReference type="Gene3D" id="3.40.50.1820">
    <property type="entry name" value="alpha/beta hydrolase"/>
    <property type="match status" value="1"/>
</dbReference>
<dbReference type="PANTHER" id="PTHR47668:SF1">
    <property type="entry name" value="DIENELACTONE HYDROLASE DOMAIN-CONTAINING PROTEIN-RELATED"/>
    <property type="match status" value="1"/>
</dbReference>
<dbReference type="SUPFAM" id="SSF53474">
    <property type="entry name" value="alpha/beta-Hydrolases"/>
    <property type="match status" value="1"/>
</dbReference>
<sequence length="271" mass="29828">MISRLRLFAHQLNKAKMSTATHNTNKACCTIPPVQSNYTPKGSFASHGDFKKVYVTGPDASDNAIVCVFDIFGFFPQTQQGADIIASTLKTKVYMPDFFDPAPAFPADNFPPKTDEAKKQLQDFFGGPASPPDTMKKLVAFGNHLKSNGAKRLGVYGFCWGGKVTLLASGDATPFDAASIIHPAMLSAEDVQKLTIPLALYPSQDEPKEEYQKIVDILAQKSFASSCDHKYYADMFHGWAAARGNLENEDNKKAYEEVYGKLVNYFQKTLA</sequence>
<dbReference type="InterPro" id="IPR029058">
    <property type="entry name" value="AB_hydrolase_fold"/>
</dbReference>
<evidence type="ECO:0000313" key="3">
    <source>
        <dbReference type="Proteomes" id="UP001556367"/>
    </source>
</evidence>
<proteinExistence type="predicted"/>
<comment type="caution">
    <text evidence="2">The sequence shown here is derived from an EMBL/GenBank/DDBJ whole genome shotgun (WGS) entry which is preliminary data.</text>
</comment>
<name>A0ABR3J5E8_9AGAR</name>
<dbReference type="EMBL" id="JASNQZ010000011">
    <property type="protein sequence ID" value="KAL0950700.1"/>
    <property type="molecule type" value="Genomic_DNA"/>
</dbReference>
<dbReference type="PANTHER" id="PTHR47668">
    <property type="entry name" value="DIENELACTONE HYDROLASE FAMILY PROTEIN (AFU_ORTHOLOGUE AFUA_6G01940)"/>
    <property type="match status" value="1"/>
</dbReference>
<keyword evidence="3" id="KW-1185">Reference proteome</keyword>
<dbReference type="InterPro" id="IPR002925">
    <property type="entry name" value="Dienelactn_hydro"/>
</dbReference>
<dbReference type="Proteomes" id="UP001556367">
    <property type="component" value="Unassembled WGS sequence"/>
</dbReference>